<comment type="caution">
    <text evidence="2">The sequence shown here is derived from an EMBL/GenBank/DDBJ whole genome shotgun (WGS) entry which is preliminary data.</text>
</comment>
<feature type="transmembrane region" description="Helical" evidence="1">
    <location>
        <begin position="20"/>
        <end position="45"/>
    </location>
</feature>
<gene>
    <name evidence="2" type="ORF">S01H4_09194</name>
</gene>
<feature type="non-terminal residue" evidence="2">
    <location>
        <position position="57"/>
    </location>
</feature>
<evidence type="ECO:0000256" key="1">
    <source>
        <dbReference type="SAM" id="Phobius"/>
    </source>
</evidence>
<sequence length="57" mass="6669">MMLSKLRVVWTVFYLYLKQIAIDGFIIFTVIIQPLLVALLAIYMLRDTEGFQAIYVI</sequence>
<organism evidence="2">
    <name type="scientific">marine sediment metagenome</name>
    <dbReference type="NCBI Taxonomy" id="412755"/>
    <lineage>
        <taxon>unclassified sequences</taxon>
        <taxon>metagenomes</taxon>
        <taxon>ecological metagenomes</taxon>
    </lineage>
</organism>
<protein>
    <submittedName>
        <fullName evidence="2">Uncharacterized protein</fullName>
    </submittedName>
</protein>
<accession>X0YG29</accession>
<reference evidence="2" key="1">
    <citation type="journal article" date="2014" name="Front. Microbiol.">
        <title>High frequency of phylogenetically diverse reductive dehalogenase-homologous genes in deep subseafloor sedimentary metagenomes.</title>
        <authorList>
            <person name="Kawai M."/>
            <person name="Futagami T."/>
            <person name="Toyoda A."/>
            <person name="Takaki Y."/>
            <person name="Nishi S."/>
            <person name="Hori S."/>
            <person name="Arai W."/>
            <person name="Tsubouchi T."/>
            <person name="Morono Y."/>
            <person name="Uchiyama I."/>
            <person name="Ito T."/>
            <person name="Fujiyama A."/>
            <person name="Inagaki F."/>
            <person name="Takami H."/>
        </authorList>
    </citation>
    <scope>NUCLEOTIDE SEQUENCE</scope>
    <source>
        <strain evidence="2">Expedition CK06-06</strain>
    </source>
</reference>
<evidence type="ECO:0000313" key="2">
    <source>
        <dbReference type="EMBL" id="GAG54840.1"/>
    </source>
</evidence>
<dbReference type="EMBL" id="BART01003274">
    <property type="protein sequence ID" value="GAG54840.1"/>
    <property type="molecule type" value="Genomic_DNA"/>
</dbReference>
<proteinExistence type="predicted"/>
<keyword evidence="1" id="KW-1133">Transmembrane helix</keyword>
<name>X0YG29_9ZZZZ</name>
<keyword evidence="1" id="KW-0472">Membrane</keyword>
<keyword evidence="1" id="KW-0812">Transmembrane</keyword>
<dbReference type="AlphaFoldDB" id="X0YG29"/>